<evidence type="ECO:0000313" key="4">
    <source>
        <dbReference type="Proteomes" id="UP000225706"/>
    </source>
</evidence>
<dbReference type="SUPFAM" id="SSF53098">
    <property type="entry name" value="Ribonuclease H-like"/>
    <property type="match status" value="1"/>
</dbReference>
<feature type="region of interest" description="Disordered" evidence="1">
    <location>
        <begin position="150"/>
        <end position="172"/>
    </location>
</feature>
<feature type="compositionally biased region" description="Pro residues" evidence="1">
    <location>
        <begin position="152"/>
        <end position="167"/>
    </location>
</feature>
<gene>
    <name evidence="3" type="ORF">AWC38_SpisGene8168</name>
</gene>
<name>A0A2B4SDF8_STYPI</name>
<dbReference type="PROSITE" id="PS50994">
    <property type="entry name" value="INTEGRASE"/>
    <property type="match status" value="1"/>
</dbReference>
<dbReference type="SUPFAM" id="SSF56672">
    <property type="entry name" value="DNA/RNA polymerases"/>
    <property type="match status" value="1"/>
</dbReference>
<evidence type="ECO:0000256" key="1">
    <source>
        <dbReference type="SAM" id="MobiDB-lite"/>
    </source>
</evidence>
<feature type="region of interest" description="Disordered" evidence="1">
    <location>
        <begin position="45"/>
        <end position="77"/>
    </location>
</feature>
<dbReference type="InterPro" id="IPR043128">
    <property type="entry name" value="Rev_trsase/Diguanyl_cyclase"/>
</dbReference>
<reference evidence="4" key="1">
    <citation type="journal article" date="2017" name="bioRxiv">
        <title>Comparative analysis of the genomes of Stylophora pistillata and Acropora digitifera provides evidence for extensive differences between species of corals.</title>
        <authorList>
            <person name="Voolstra C.R."/>
            <person name="Li Y."/>
            <person name="Liew Y.J."/>
            <person name="Baumgarten S."/>
            <person name="Zoccola D."/>
            <person name="Flot J.-F."/>
            <person name="Tambutte S."/>
            <person name="Allemand D."/>
            <person name="Aranda M."/>
        </authorList>
    </citation>
    <scope>NUCLEOTIDE SEQUENCE [LARGE SCALE GENOMIC DNA]</scope>
</reference>
<dbReference type="Gene3D" id="3.10.10.10">
    <property type="entry name" value="HIV Type 1 Reverse Transcriptase, subunit A, domain 1"/>
    <property type="match status" value="1"/>
</dbReference>
<dbReference type="GO" id="GO:0003676">
    <property type="term" value="F:nucleic acid binding"/>
    <property type="evidence" value="ECO:0007669"/>
    <property type="project" value="InterPro"/>
</dbReference>
<feature type="domain" description="Integrase catalytic" evidence="2">
    <location>
        <begin position="598"/>
        <end position="681"/>
    </location>
</feature>
<dbReference type="Gene3D" id="3.30.70.270">
    <property type="match status" value="1"/>
</dbReference>
<dbReference type="Proteomes" id="UP000225706">
    <property type="component" value="Unassembled WGS sequence"/>
</dbReference>
<comment type="caution">
    <text evidence="3">The sequence shown here is derived from an EMBL/GenBank/DDBJ whole genome shotgun (WGS) entry which is preliminary data.</text>
</comment>
<dbReference type="InterPro" id="IPR012337">
    <property type="entry name" value="RNaseH-like_sf"/>
</dbReference>
<dbReference type="AlphaFoldDB" id="A0A2B4SDF8"/>
<dbReference type="OrthoDB" id="10055784at2759"/>
<dbReference type="PANTHER" id="PTHR47331:SF4">
    <property type="entry name" value="PEPTIDASE S1 DOMAIN-CONTAINING PROTEIN"/>
    <property type="match status" value="1"/>
</dbReference>
<feature type="compositionally biased region" description="Low complexity" evidence="1">
    <location>
        <begin position="45"/>
        <end position="55"/>
    </location>
</feature>
<accession>A0A2B4SDF8</accession>
<keyword evidence="4" id="KW-1185">Reference proteome</keyword>
<proteinExistence type="predicted"/>
<dbReference type="Gene3D" id="3.30.420.10">
    <property type="entry name" value="Ribonuclease H-like superfamily/Ribonuclease H"/>
    <property type="match status" value="1"/>
</dbReference>
<dbReference type="STRING" id="50429.A0A2B4SDF8"/>
<dbReference type="InterPro" id="IPR036397">
    <property type="entry name" value="RNaseH_sf"/>
</dbReference>
<sequence>MKVREGLTCLTLTDGSQNISEQDNTWCTRNQENVCHLTGVNLQNSSKSPNHMSSSTLYITGDPQPKGEEPTNKKPKSPACLCCNEPHPLYKCNEFKRKSVLERYELAKSFKVCFNCLKQGREVDKCLNKTHCQVTNCKRHHHSLLHYERATPQPPLSQDPQAQPPLFPGNVLTKVATTNSPAANERVVYFKVVPVQIQGENGKAMIETFAFLDHGSSDTLIKKDTADKLNLEGPERLLCLGNVENNGTPQCSKAVNLLVTPTGKQAVNIPVNIHPVWTVPRLNVPPQRLDKENFRRTWKHLEDRDIPTVSSYQIGLLIGVQVTEAIIQHEHRREDASNFRSDLGHYETGLLWKDEKVMLLSNRPLAEKRLTNLERSLDKDSERAKAYYHTVDTYTAKAYARKSSPTEIVAKEPKNTWYLPHHAVTNPNKPEKVRVVFDAAASYKGTSLNDQLVTGPDLLNPLVGVIMRFRLHAVAMIADIEAMFFQVRVIEKDQASLRFLWRGPNRDHTPSVYQMQAMIFGAKLSPTSANYCLKRTAVDNQNTSSEEATSTVLRDFYMYDLLKSLPSEAKTAQLALQLIELLSSDGFRLTSLPQSRLQAFTPPFYNTRVDYFGPWSVKERRSTVKRYGYLFTCLVTRAVHLEIAPSLETDSFIMALRRMMARRGKPRNIYSDNGTNFVGVP</sequence>
<dbReference type="InterPro" id="IPR001584">
    <property type="entry name" value="Integrase_cat-core"/>
</dbReference>
<dbReference type="GO" id="GO:0015074">
    <property type="term" value="P:DNA integration"/>
    <property type="evidence" value="ECO:0007669"/>
    <property type="project" value="InterPro"/>
</dbReference>
<evidence type="ECO:0000313" key="3">
    <source>
        <dbReference type="EMBL" id="PFX27139.1"/>
    </source>
</evidence>
<dbReference type="EMBL" id="LSMT01000110">
    <property type="protein sequence ID" value="PFX27139.1"/>
    <property type="molecule type" value="Genomic_DNA"/>
</dbReference>
<dbReference type="PANTHER" id="PTHR47331">
    <property type="entry name" value="PHD-TYPE DOMAIN-CONTAINING PROTEIN"/>
    <property type="match status" value="1"/>
</dbReference>
<organism evidence="3 4">
    <name type="scientific">Stylophora pistillata</name>
    <name type="common">Smooth cauliflower coral</name>
    <dbReference type="NCBI Taxonomy" id="50429"/>
    <lineage>
        <taxon>Eukaryota</taxon>
        <taxon>Metazoa</taxon>
        <taxon>Cnidaria</taxon>
        <taxon>Anthozoa</taxon>
        <taxon>Hexacorallia</taxon>
        <taxon>Scleractinia</taxon>
        <taxon>Astrocoeniina</taxon>
        <taxon>Pocilloporidae</taxon>
        <taxon>Stylophora</taxon>
    </lineage>
</organism>
<evidence type="ECO:0000259" key="2">
    <source>
        <dbReference type="PROSITE" id="PS50994"/>
    </source>
</evidence>
<dbReference type="InterPro" id="IPR043502">
    <property type="entry name" value="DNA/RNA_pol_sf"/>
</dbReference>
<protein>
    <recommendedName>
        <fullName evidence="2">Integrase catalytic domain-containing protein</fullName>
    </recommendedName>
</protein>